<proteinExistence type="predicted"/>
<keyword evidence="3" id="KW-1185">Reference proteome</keyword>
<evidence type="ECO:0000256" key="1">
    <source>
        <dbReference type="SAM" id="Phobius"/>
    </source>
</evidence>
<organism evidence="2 3">
    <name type="scientific">Pleurodeles waltl</name>
    <name type="common">Iberian ribbed newt</name>
    <dbReference type="NCBI Taxonomy" id="8319"/>
    <lineage>
        <taxon>Eukaryota</taxon>
        <taxon>Metazoa</taxon>
        <taxon>Chordata</taxon>
        <taxon>Craniata</taxon>
        <taxon>Vertebrata</taxon>
        <taxon>Euteleostomi</taxon>
        <taxon>Amphibia</taxon>
        <taxon>Batrachia</taxon>
        <taxon>Caudata</taxon>
        <taxon>Salamandroidea</taxon>
        <taxon>Salamandridae</taxon>
        <taxon>Pleurodelinae</taxon>
        <taxon>Pleurodeles</taxon>
    </lineage>
</organism>
<feature type="transmembrane region" description="Helical" evidence="1">
    <location>
        <begin position="7"/>
        <end position="28"/>
    </location>
</feature>
<evidence type="ECO:0000313" key="3">
    <source>
        <dbReference type="Proteomes" id="UP001066276"/>
    </source>
</evidence>
<keyword evidence="1" id="KW-0472">Membrane</keyword>
<feature type="transmembrane region" description="Helical" evidence="1">
    <location>
        <begin position="48"/>
        <end position="64"/>
    </location>
</feature>
<reference evidence="2" key="1">
    <citation type="journal article" date="2022" name="bioRxiv">
        <title>Sequencing and chromosome-scale assembly of the giantPleurodeles waltlgenome.</title>
        <authorList>
            <person name="Brown T."/>
            <person name="Elewa A."/>
            <person name="Iarovenko S."/>
            <person name="Subramanian E."/>
            <person name="Araus A.J."/>
            <person name="Petzold A."/>
            <person name="Susuki M."/>
            <person name="Suzuki K.-i.T."/>
            <person name="Hayashi T."/>
            <person name="Toyoda A."/>
            <person name="Oliveira C."/>
            <person name="Osipova E."/>
            <person name="Leigh N.D."/>
            <person name="Simon A."/>
            <person name="Yun M.H."/>
        </authorList>
    </citation>
    <scope>NUCLEOTIDE SEQUENCE</scope>
    <source>
        <strain evidence="2">20211129_DDA</strain>
        <tissue evidence="2">Liver</tissue>
    </source>
</reference>
<evidence type="ECO:0000313" key="2">
    <source>
        <dbReference type="EMBL" id="KAJ1083451.1"/>
    </source>
</evidence>
<protein>
    <recommendedName>
        <fullName evidence="4">Secreted protein</fullName>
    </recommendedName>
</protein>
<gene>
    <name evidence="2" type="ORF">NDU88_003610</name>
</gene>
<dbReference type="Proteomes" id="UP001066276">
    <property type="component" value="Chromosome 12"/>
</dbReference>
<comment type="caution">
    <text evidence="2">The sequence shown here is derived from an EMBL/GenBank/DDBJ whole genome shotgun (WGS) entry which is preliminary data.</text>
</comment>
<accession>A0AAV7KVC4</accession>
<keyword evidence="1" id="KW-0812">Transmembrane</keyword>
<dbReference type="AlphaFoldDB" id="A0AAV7KVC4"/>
<sequence length="89" mass="10775">METRRRFLLFIWFIRWSSSCSFFFSPMVTEEAHGEKEEYKFVGGQIERGYSLFGIAFLLPWYPLENMHRSQNRKNNEILNPILLLYPYS</sequence>
<keyword evidence="1" id="KW-1133">Transmembrane helix</keyword>
<dbReference type="EMBL" id="JANPWB010000016">
    <property type="protein sequence ID" value="KAJ1083451.1"/>
    <property type="molecule type" value="Genomic_DNA"/>
</dbReference>
<name>A0AAV7KVC4_PLEWA</name>
<evidence type="ECO:0008006" key="4">
    <source>
        <dbReference type="Google" id="ProtNLM"/>
    </source>
</evidence>